<organism evidence="1 2">
    <name type="scientific">Spirochaeta isovalerica</name>
    <dbReference type="NCBI Taxonomy" id="150"/>
    <lineage>
        <taxon>Bacteria</taxon>
        <taxon>Pseudomonadati</taxon>
        <taxon>Spirochaetota</taxon>
        <taxon>Spirochaetia</taxon>
        <taxon>Spirochaetales</taxon>
        <taxon>Spirochaetaceae</taxon>
        <taxon>Spirochaeta</taxon>
    </lineage>
</organism>
<evidence type="ECO:0000313" key="1">
    <source>
        <dbReference type="EMBL" id="MBB6482574.1"/>
    </source>
</evidence>
<evidence type="ECO:0000313" key="2">
    <source>
        <dbReference type="Proteomes" id="UP000587760"/>
    </source>
</evidence>
<proteinExistence type="predicted"/>
<dbReference type="RefSeq" id="WP_184748809.1">
    <property type="nucleotide sequence ID" value="NZ_JACHGJ010000013.1"/>
</dbReference>
<reference evidence="1 2" key="1">
    <citation type="submission" date="2020-08" db="EMBL/GenBank/DDBJ databases">
        <title>Genomic Encyclopedia of Type Strains, Phase IV (KMG-IV): sequencing the most valuable type-strain genomes for metagenomic binning, comparative biology and taxonomic classification.</title>
        <authorList>
            <person name="Goeker M."/>
        </authorList>
    </citation>
    <scope>NUCLEOTIDE SEQUENCE [LARGE SCALE GENOMIC DNA]</scope>
    <source>
        <strain evidence="1 2">DSM 2461</strain>
    </source>
</reference>
<keyword evidence="2" id="KW-1185">Reference proteome</keyword>
<dbReference type="AlphaFoldDB" id="A0A841RB06"/>
<gene>
    <name evidence="1" type="ORF">HNR50_004274</name>
</gene>
<dbReference type="EMBL" id="JACHGJ010000013">
    <property type="protein sequence ID" value="MBB6482574.1"/>
    <property type="molecule type" value="Genomic_DNA"/>
</dbReference>
<name>A0A841RB06_9SPIO</name>
<protein>
    <submittedName>
        <fullName evidence="1">Uncharacterized protein</fullName>
    </submittedName>
</protein>
<accession>A0A841RB06</accession>
<comment type="caution">
    <text evidence="1">The sequence shown here is derived from an EMBL/GenBank/DDBJ whole genome shotgun (WGS) entry which is preliminary data.</text>
</comment>
<sequence length="311" mass="36852">MDQEEFREYVSNQRAHVLGRRGRIVGFPYMELNRFQSYKETFTFDLVNAPIWGLKLYDDNHQNQHAISPLIDGHYLPPGSVRPIGFSGKNKSGGFPICKSQFERIRLFDERCIEHWIMGTVELYDKVEAFVFFPFYSLSEKNSSDPNQFNTDDLENIINYRFDFPTIPLEPKEWLNEFHKSKDNMFFFNPPKLKIYSKVIRLSNLDNQMVLKIPEHFFIQTKTDYLLQKDYRSSDMNLLNEIGRNVLSKLEDQLPRHGAYLPYCTDLGVFVYIRAPLFLDQDIFDKNLTFADLSTVEIFRPENKQFRVYQP</sequence>
<dbReference type="Proteomes" id="UP000587760">
    <property type="component" value="Unassembled WGS sequence"/>
</dbReference>